<accession>A0AAV4WCA3</accession>
<comment type="caution">
    <text evidence="1">The sequence shown here is derived from an EMBL/GenBank/DDBJ whole genome shotgun (WGS) entry which is preliminary data.</text>
</comment>
<gene>
    <name evidence="1" type="ORF">CEXT_558211</name>
</gene>
<dbReference type="Proteomes" id="UP001054945">
    <property type="component" value="Unassembled WGS sequence"/>
</dbReference>
<name>A0AAV4WCA3_CAEEX</name>
<evidence type="ECO:0000313" key="1">
    <source>
        <dbReference type="EMBL" id="GIY79839.1"/>
    </source>
</evidence>
<dbReference type="EMBL" id="BPLR01015937">
    <property type="protein sequence ID" value="GIY79839.1"/>
    <property type="molecule type" value="Genomic_DNA"/>
</dbReference>
<organism evidence="1 2">
    <name type="scientific">Caerostris extrusa</name>
    <name type="common">Bark spider</name>
    <name type="synonym">Caerostris bankana</name>
    <dbReference type="NCBI Taxonomy" id="172846"/>
    <lineage>
        <taxon>Eukaryota</taxon>
        <taxon>Metazoa</taxon>
        <taxon>Ecdysozoa</taxon>
        <taxon>Arthropoda</taxon>
        <taxon>Chelicerata</taxon>
        <taxon>Arachnida</taxon>
        <taxon>Araneae</taxon>
        <taxon>Araneomorphae</taxon>
        <taxon>Entelegynae</taxon>
        <taxon>Araneoidea</taxon>
        <taxon>Araneidae</taxon>
        <taxon>Caerostris</taxon>
    </lineage>
</organism>
<evidence type="ECO:0000313" key="2">
    <source>
        <dbReference type="Proteomes" id="UP001054945"/>
    </source>
</evidence>
<keyword evidence="2" id="KW-1185">Reference proteome</keyword>
<dbReference type="AlphaFoldDB" id="A0AAV4WCA3"/>
<protein>
    <submittedName>
        <fullName evidence="1">Uncharacterized protein</fullName>
    </submittedName>
</protein>
<sequence>MAESIPHGRHRGSRLWGGAAPHWGKKLFFCFFPRPPPLFFSKACQVTGRRTSKSRLFHVESDSSGIYEQLVQKQEKISLLGSSGWCANDWK</sequence>
<reference evidence="1 2" key="1">
    <citation type="submission" date="2021-06" db="EMBL/GenBank/DDBJ databases">
        <title>Caerostris extrusa draft genome.</title>
        <authorList>
            <person name="Kono N."/>
            <person name="Arakawa K."/>
        </authorList>
    </citation>
    <scope>NUCLEOTIDE SEQUENCE [LARGE SCALE GENOMIC DNA]</scope>
</reference>
<proteinExistence type="predicted"/>